<evidence type="ECO:0000256" key="1">
    <source>
        <dbReference type="ARBA" id="ARBA00010282"/>
    </source>
</evidence>
<dbReference type="EMBL" id="LRDC01000016">
    <property type="protein sequence ID" value="KVX02222.1"/>
    <property type="molecule type" value="Genomic_DNA"/>
</dbReference>
<dbReference type="RefSeq" id="WP_059745571.1">
    <property type="nucleotide sequence ID" value="NZ_JBOZOX010000005.1"/>
</dbReference>
<evidence type="ECO:0000313" key="4">
    <source>
        <dbReference type="Proteomes" id="UP000055702"/>
    </source>
</evidence>
<dbReference type="SUPFAM" id="SSF82649">
    <property type="entry name" value="SufE/NifU"/>
    <property type="match status" value="1"/>
</dbReference>
<dbReference type="Gene3D" id="3.90.1010.10">
    <property type="match status" value="1"/>
</dbReference>
<protein>
    <submittedName>
        <fullName evidence="3">Fe-S metabolism protein SufE</fullName>
    </submittedName>
</protein>
<dbReference type="AlphaFoldDB" id="A0A106C0W7"/>
<dbReference type="Proteomes" id="UP000055702">
    <property type="component" value="Unassembled WGS sequence"/>
</dbReference>
<dbReference type="PANTHER" id="PTHR43597:SF5">
    <property type="entry name" value="SUFE-LIKE PROTEIN 2, CHLOROPLASTIC"/>
    <property type="match status" value="1"/>
</dbReference>
<reference evidence="3 4" key="1">
    <citation type="submission" date="2016-01" db="EMBL/GenBank/DDBJ databases">
        <title>Draft genome of the antarctic isolate Shewanella frigidimarina Ag06-30.</title>
        <authorList>
            <person name="Parmeciano Di Noto G."/>
            <person name="Vazquez S."/>
            <person name="Mac Cormack W."/>
            <person name="Iriarte A."/>
            <person name="Quiroga C."/>
        </authorList>
    </citation>
    <scope>NUCLEOTIDE SEQUENCE [LARGE SCALE GENOMIC DNA]</scope>
    <source>
        <strain evidence="3 4">Ag06-30</strain>
    </source>
</reference>
<feature type="domain" description="Fe-S metabolism associated" evidence="2">
    <location>
        <begin position="27"/>
        <end position="142"/>
    </location>
</feature>
<dbReference type="PANTHER" id="PTHR43597">
    <property type="entry name" value="SULFUR ACCEPTOR PROTEIN CSDE"/>
    <property type="match status" value="1"/>
</dbReference>
<organism evidence="3">
    <name type="scientific">Shewanella frigidimarina</name>
    <dbReference type="NCBI Taxonomy" id="56812"/>
    <lineage>
        <taxon>Bacteria</taxon>
        <taxon>Pseudomonadati</taxon>
        <taxon>Pseudomonadota</taxon>
        <taxon>Gammaproteobacteria</taxon>
        <taxon>Alteromonadales</taxon>
        <taxon>Shewanellaceae</taxon>
        <taxon>Shewanella</taxon>
    </lineage>
</organism>
<dbReference type="InterPro" id="IPR003808">
    <property type="entry name" value="Fe-S_metab-assoc_dom"/>
</dbReference>
<dbReference type="Pfam" id="PF02657">
    <property type="entry name" value="SufE"/>
    <property type="match status" value="1"/>
</dbReference>
<evidence type="ECO:0000259" key="2">
    <source>
        <dbReference type="Pfam" id="PF02657"/>
    </source>
</evidence>
<accession>A0A106C0W7</accession>
<proteinExistence type="inferred from homology"/>
<comment type="caution">
    <text evidence="3">The sequence shown here is derived from an EMBL/GenBank/DDBJ whole genome shotgun (WGS) entry which is preliminary data.</text>
</comment>
<evidence type="ECO:0000313" key="3">
    <source>
        <dbReference type="EMBL" id="KVX02222.1"/>
    </source>
</evidence>
<sequence>MLNPSTAPSPQLFSPLSDELVEAVNLIEQANNWQDKYRQIMLLGKLLPPLAPEFKLADAQVKGCESQAWLYHYTLNGRHFYLADSDARIVKGLIGLLLVACQGKTTEQIQQFDVKQYFDRLGLSGQLSPSRTNGLTALAQAIVAYTQDVGT</sequence>
<comment type="similarity">
    <text evidence="1">Belongs to the SufE family.</text>
</comment>
<name>A0A106C0W7_SHEFR</name>
<gene>
    <name evidence="3" type="ORF">AWJ07_15525</name>
</gene>